<organism evidence="2 3">
    <name type="scientific">Pseudoalteromonas gelatinilytica</name>
    <dbReference type="NCBI Taxonomy" id="1703256"/>
    <lineage>
        <taxon>Bacteria</taxon>
        <taxon>Pseudomonadati</taxon>
        <taxon>Pseudomonadota</taxon>
        <taxon>Gammaproteobacteria</taxon>
        <taxon>Alteromonadales</taxon>
        <taxon>Pseudoalteromonadaceae</taxon>
        <taxon>Pseudoalteromonas</taxon>
    </lineage>
</organism>
<dbReference type="EMBL" id="QYSE01000006">
    <property type="protein sequence ID" value="RJF33039.1"/>
    <property type="molecule type" value="Genomic_DNA"/>
</dbReference>
<gene>
    <name evidence="2" type="ORF">D4741_18145</name>
</gene>
<dbReference type="PROSITE" id="PS51184">
    <property type="entry name" value="JMJC"/>
    <property type="match status" value="1"/>
</dbReference>
<sequence length="341" mass="37787">MGTAVMFAAAPIKECQASSITDLKAFLAELTEPLVIRDLCANWPQVIAAKQGSKNALDYLLGLANTAPVRSFSSPAIHQGRYFYNADFSGLNFSQHADNLLSVLQKLALTLTQTDSDSLYMGSTAVEYCAPGFSVENPLTVTDYNCLTSLWVGNHSQIAAHYDNADNLACVATGERTFTLLPTDQVKNLYVGPLEFTPAGQAVSLVDFNNPDFSRFPRFKEAIAKTQSATLGPGDAIYIPALWWHQVSATSPFNVLVNYWWRQAPEYLANPFDAMLHSMLAIKDLPNEHKQKWQQLFNHYVFADDVDLASHVAEPAQGILADIDELTARRIRQLLLQKLNR</sequence>
<dbReference type="Pfam" id="PF13621">
    <property type="entry name" value="Cupin_8"/>
    <property type="match status" value="1"/>
</dbReference>
<evidence type="ECO:0000259" key="1">
    <source>
        <dbReference type="PROSITE" id="PS51184"/>
    </source>
</evidence>
<dbReference type="InterPro" id="IPR014710">
    <property type="entry name" value="RmlC-like_jellyroll"/>
</dbReference>
<dbReference type="RefSeq" id="WP_119853944.1">
    <property type="nucleotide sequence ID" value="NZ_QYSE01000006.1"/>
</dbReference>
<proteinExistence type="predicted"/>
<accession>A0A3A3EJJ2</accession>
<dbReference type="AlphaFoldDB" id="A0A3A3EJJ2"/>
<feature type="domain" description="JmjC" evidence="1">
    <location>
        <begin position="115"/>
        <end position="276"/>
    </location>
</feature>
<protein>
    <submittedName>
        <fullName evidence="2">Cupin-like domain-containing protein</fullName>
    </submittedName>
</protein>
<reference evidence="2 3" key="1">
    <citation type="submission" date="2018-09" db="EMBL/GenBank/DDBJ databases">
        <title>Identification of marine bacteria producing industrial enzymes.</title>
        <authorList>
            <person name="Cheng T.H."/>
            <person name="Saidin J."/>
            <person name="Muhd D.D."/>
            <person name="Isa M.N.M."/>
            <person name="Bakar M.F.A."/>
            <person name="Ismail N."/>
        </authorList>
    </citation>
    <scope>NUCLEOTIDE SEQUENCE [LARGE SCALE GENOMIC DNA]</scope>
    <source>
        <strain evidence="2 3">MNAD 1.6</strain>
    </source>
</reference>
<dbReference type="Gene3D" id="2.60.120.10">
    <property type="entry name" value="Jelly Rolls"/>
    <property type="match status" value="1"/>
</dbReference>
<evidence type="ECO:0000313" key="3">
    <source>
        <dbReference type="Proteomes" id="UP000265938"/>
    </source>
</evidence>
<dbReference type="SMART" id="SM00558">
    <property type="entry name" value="JmjC"/>
    <property type="match status" value="1"/>
</dbReference>
<dbReference type="Proteomes" id="UP000265938">
    <property type="component" value="Unassembled WGS sequence"/>
</dbReference>
<dbReference type="InterPro" id="IPR003347">
    <property type="entry name" value="JmjC_dom"/>
</dbReference>
<name>A0A3A3EJJ2_9GAMM</name>
<evidence type="ECO:0000313" key="2">
    <source>
        <dbReference type="EMBL" id="RJF33039.1"/>
    </source>
</evidence>
<dbReference type="PANTHER" id="PTHR12461">
    <property type="entry name" value="HYPOXIA-INDUCIBLE FACTOR 1 ALPHA INHIBITOR-RELATED"/>
    <property type="match status" value="1"/>
</dbReference>
<dbReference type="SUPFAM" id="SSF51197">
    <property type="entry name" value="Clavaminate synthase-like"/>
    <property type="match status" value="1"/>
</dbReference>
<comment type="caution">
    <text evidence="2">The sequence shown here is derived from an EMBL/GenBank/DDBJ whole genome shotgun (WGS) entry which is preliminary data.</text>
</comment>
<dbReference type="InterPro" id="IPR041667">
    <property type="entry name" value="Cupin_8"/>
</dbReference>
<dbReference type="PANTHER" id="PTHR12461:SF105">
    <property type="entry name" value="HYPOXIA-INDUCIBLE FACTOR 1-ALPHA INHIBITOR"/>
    <property type="match status" value="1"/>
</dbReference>